<feature type="coiled-coil region" evidence="1">
    <location>
        <begin position="4507"/>
        <end position="4538"/>
    </location>
</feature>
<dbReference type="InterPro" id="IPR011641">
    <property type="entry name" value="Tyr-kin_ephrin_A/B_rcpt-like"/>
</dbReference>
<dbReference type="HOGENOM" id="CLU_000027_0_0_1"/>
<feature type="compositionally biased region" description="Basic and acidic residues" evidence="2">
    <location>
        <begin position="3041"/>
        <end position="3056"/>
    </location>
</feature>
<dbReference type="CDD" id="cd06503">
    <property type="entry name" value="ATP-synt_Fo_b"/>
    <property type="match status" value="1"/>
</dbReference>
<organism evidence="4 5">
    <name type="scientific">Phytophthora infestans (strain T30-4)</name>
    <name type="common">Potato late blight agent</name>
    <dbReference type="NCBI Taxonomy" id="403677"/>
    <lineage>
        <taxon>Eukaryota</taxon>
        <taxon>Sar</taxon>
        <taxon>Stramenopiles</taxon>
        <taxon>Oomycota</taxon>
        <taxon>Peronosporomycetes</taxon>
        <taxon>Peronosporales</taxon>
        <taxon>Peronosporaceae</taxon>
        <taxon>Phytophthora</taxon>
    </lineage>
</organism>
<dbReference type="Proteomes" id="UP000006643">
    <property type="component" value="Unassembled WGS sequence"/>
</dbReference>
<dbReference type="STRING" id="403677.D0MZ33"/>
<dbReference type="RefSeq" id="XP_002907030.1">
    <property type="nucleotide sequence ID" value="XM_002906984.1"/>
</dbReference>
<feature type="compositionally biased region" description="Low complexity" evidence="2">
    <location>
        <begin position="6054"/>
        <end position="6063"/>
    </location>
</feature>
<feature type="compositionally biased region" description="Acidic residues" evidence="2">
    <location>
        <begin position="6174"/>
        <end position="6188"/>
    </location>
</feature>
<feature type="compositionally biased region" description="Polar residues" evidence="2">
    <location>
        <begin position="6037"/>
        <end position="6049"/>
    </location>
</feature>
<feature type="region of interest" description="Disordered" evidence="2">
    <location>
        <begin position="3786"/>
        <end position="3808"/>
    </location>
</feature>
<feature type="region of interest" description="Disordered" evidence="2">
    <location>
        <begin position="5397"/>
        <end position="5416"/>
    </location>
</feature>
<feature type="region of interest" description="Disordered" evidence="2">
    <location>
        <begin position="6098"/>
        <end position="6124"/>
    </location>
</feature>
<feature type="compositionally biased region" description="Basic and acidic residues" evidence="2">
    <location>
        <begin position="6189"/>
        <end position="6230"/>
    </location>
</feature>
<feature type="region of interest" description="Disordered" evidence="2">
    <location>
        <begin position="5216"/>
        <end position="5261"/>
    </location>
</feature>
<dbReference type="PANTHER" id="PTHR47236:SF4">
    <property type="entry name" value="GENE 9195-RELATED"/>
    <property type="match status" value="1"/>
</dbReference>
<dbReference type="Pfam" id="PF07699">
    <property type="entry name" value="Ephrin_rec_like"/>
    <property type="match status" value="1"/>
</dbReference>
<feature type="region of interest" description="Disordered" evidence="2">
    <location>
        <begin position="5560"/>
        <end position="5579"/>
    </location>
</feature>
<keyword evidence="5" id="KW-1185">Reference proteome</keyword>
<feature type="region of interest" description="Disordered" evidence="2">
    <location>
        <begin position="5042"/>
        <end position="5061"/>
    </location>
</feature>
<dbReference type="VEuPathDB" id="FungiDB:PITG_04003"/>
<dbReference type="CDD" id="cd00185">
    <property type="entry name" value="TNFRSF"/>
    <property type="match status" value="1"/>
</dbReference>
<evidence type="ECO:0000313" key="4">
    <source>
        <dbReference type="EMBL" id="EEY66431.1"/>
    </source>
</evidence>
<sequence>MLYALQDGTHPSTSPPVVCPDGYYSLAGAKICTACPAGYACPDPTTKLLVPCAKGTYSTGGASSCTPCLAGYACSFSNSSSVELCQTGFYSPTGSGSCIECPRGYYCDKPNEMPKNCSVGYYSLRASSSCLACDPGYECPRSDQLPQPCPVGYYSEGAVANCRSCHPGYKCSLASTNPTPEEDACPMGGYCNPPTTFFLCPAGTFGNVTAGESIDHACAPCPEGYYCEMGTTPLTRQICPAGFLCPEGTKRASQNPCPAGTYNPNQGQKSSDVCQVCPTGSYCPTGSSQPQPCPQGYYCLEGTRTVNQYPCPAGTFSGPQTGLTIGSQCNDCPLGNYCPEASSTPTKCPAGRYNPKTGAADLHECLDCPPGWSCPHVGQSDYVDRCAKGHYCPGGTVLATDHPCPAGTYTESVELIRSQDCTICPLRHSCLQGTGGETQTMLDCGAGFFCPNGTAYPNQFPCLPGTWSSSTSLSAAAECDICPPGKYCQGGKSFIDGSCAPGHYCPLGTYSSTQFPCPSGTYTANTWLFEPSQCDDCPPGYYCPAGSVASIPCKPGSFTSVNNTKMVGPADAWPACINCPAGYYCIEASVTPKPCSRGKFSTSGSKACSTCEAGYFCYSEATSAANMRSNAVGWSAPGALYGTCYNGTYCPAGSDSEPALEMDACPPGYYCPTATPSPVICPAGTYSNFTGQDSMSDCTPTPAGYFSLAGALEPTGVCSPGFYCPLRSTSRTQVPCPARYYLNRTMGQSEDDCALCVSGSYCPIGTAYPVTCPAGYYCRTGIAKPEPCPIGTYANATGLRTVDDCLQCPPGMYCDSTALTVPRGLCDPGYFCTLGAYTSAPMNYESTLFGVTNRHTGDQCPPGAYCPLGSSSPTLCPPGTYNNFTGLESVGQCVPCPPGEYCETPGLLLPTDSCHPGYFCIGGAAIPTQMETPAGFFSLAEATAPSPCPPGQFNLYPAQDRCVICPAGYYCGLPGTISPTICPTGNYCPEGTALPVKCLPGMFADVQGLVKIEQCEPCPNGQYCDSYGLSAPSGPCLAGFVCTGASPVANPMAQSYGYVCPAANYCPEGTGSAIPCPIGSFRTGTGGTSLASCSLCPGGKHCSSTGLTAPSGSCNPGYYCTSNASTPTPTDSVTGAVCPTGFYCPEASPAPIKCSAGTYAADKGQDVCDKCPMGFYCDGIATSTYADCSAGRYCPAGTAEVPVPCPIGTFSNAVRLTNVTECQNCTPGSYCATLGLLQPTGLCAAGSFCPPRAESAFGRTADNDTHVCPAGAYCPEGTFLPSPCPTGTYSNDTGLVKPGDCVFCDEGSYCTDAGQVKPTGLCDAGYYCKRNNTQPSPSSGVVKVVTSSTQGTELTIYFGGQICPIGSYCSQGAVTPILCPEGSYSNATGASTCLPCPRGFFCPLGCSDYRGNECPMGHYCPESTQRATQLPCPPGSYGDRTGLQDLVQCTPAPGGTFIDGYAAVEPTGICRSGFYCSGGSATSTPAETTVTGGPCLPGTNCPEGSAVPIVCDAGAYCSSTNTDAALPCKEGFYCVQGSYTATPTGQNNSLGMIGDVCTRGHYCPQGTSNPIPCLPGSYSETTQNANASYCLSCSPGFICSTSGIVTPFEKCPAGFICPGGESSATQPCPKGSECPEGSFEPRSCPAGTFADEKGLASCKLCPERYYCEAGSGTPQICPQGYYCPLQTPSPRKYPCLAGSFGDQIALASSKECAQCPPGKFCSGLPPTNTTSGACASGHYCVGKATTAEPIDGVTGGLCDGGHVCFGGAWMADPIDGITGRICDPGFYCPVGSSNQIRCPKGTYNSVEKQRTCVMCPAGGYCDTNSTTPVPCPLRYYCPDGVENPVFCPNGTYGHEVGLMRANECAPCPAGKFCVAGTVTASCTAGYYCKLRNDHPNPVAPITNGTVDSDMSWRTELGGPCPIGYYCPEGVLDPIPCPKNSSRLQTLGIAESDCNPCPAGKSCDDGTSTVPCPAGSYCPYGVSEVPCQAGTYNGAEGMANQEDCLPCDAGKLCNRTGILDLTDYDCPPGNYCPRGSFEPQPCPAGKYRALRGAKSSDDCSQCIGGSYCEAGVILPTVCNATTYCPEGVGSPRLCPGGSYCPYNTTTPVTCPEGFFCSPAVASTSICTLGHYCPSGTTAQLPCPLGYLGRTTPLDGAYTSLYSSCEACPPGTFGIDVNRTRCDECLEGFVCLGATNSSHPTSREVDRGYPCPPGYYCPTGSSSEIACPRGTYQPNYKASNVSACLLCPENSYQNSVGQSSCLPCSTSAFAGTGATKCMCVGSHRAFQMTDGYCICEPGYEFYDQDMILRSDEDGDVDCQPIVYDRCSSSQVRSDSGLCVSASGKACDATCDNGTGTYVASLGVCQCDEQPDLDTVCNKKCRDEATQIQVNSSTGQLQLYDPGSGEVLPLSNEDSASGLVSKVSCTTGSDCQLHSIAVASTGFSGSYDLPPVISDATSRRRRLTTASTSLSIANPMVCLSVGNGLLFDLSVPRSYPVYLKDSMLNTNPSFDYGAFRSLAAKVNANSSTVSAFAFSFTEPGTYVFGNSLNSAAQTIVVVMKTGTSCPTEAPIVPLNEKNLITVSAKRRTDDIILAPDWGLIIGLLGGLFGVVIAVIGGLYYFRAKSWTNTAVKSVSGYRAKNKQVNLSAMHSKGTVAVTTDSPQGDGDLVTAEPTTTGKRLQLGGQEPMKGASMEYHADLGRWDEEDLDLRELVDRLQFHHEAVTKSFEDQKGDVKNLMQHLQAEAIELKRLFVNALIAEASEALPISKISGRPRSKSVAGREKFLLENLERDLQDREQFEQKKTAMLGSVSAGLREIEGWSTQLAEITGAIVQEMASPREDCTPERTSTNEESCLEHTRTVIDDLKSLLASDPRTQTSSSLIHLTEQEKGRREVGNFVLEASQRYFTPRSAAHESASSSDILQELLELHGDVEKSQNKEDEALFGPLSSLQKFGAALPQVLATIDDLETSFRRELDAVREEQNPVKERAVQTQMQSRLSKLLTEVAAGAKKVNERLDKEAPRKIKLRHGAQHAEDALSRAVTSAKEEWNSANQEQRDRIGVPTSTQQPEEATVSAHTPSSAEELAASKLRDDTLFQIKDLLVGLTTLLRSNGVPLNTASQHMTTTVQLQPSPALVADAKRKDESAAQQSAAEYASSLATSYPQLSAVDKERLLDDFASDMRTVQSSVNVETTRTQAEQATRQAATETLLEAKRAQVQRREQEDADVLRAQHDEEEQSLESQFREEEMAIEQEYLKELSSLEMEFESGAGDEAEGAFAGSSEYLFDDLDDGTAGDEILPLSLIEAEDAVGVLDSKQDDPVDDNADIIAQLNDVYSQAWNDRARILAMEDALKKEQLNDRLRRKRNALKHDIDAASSEIKDDVLEEVVKKQDDMDLLQQEAVDRAVERLRQQVADCKNRGAADEKDGFQQDGINEVVKTARHFAEADKVQAEKVIAHAEDELQKLKGEYDHDLKTLREDIENERLRLNAKMQRALAAKRRRGTPKEELETQLEEFTDTALEELRTKHFELQQKMEAEKAQSAIAVAVANAQLAYLDGLATRTRVELTGELLEALANQIPGQIEQQFQSEFDQLHVDYVQASATRRQELEADAAIRRAKLIDTLNRRRRGNEPNLSEERRNRESAGSIPDSLDEKERTELAKIDEHLKAAIAALDEDARKGGEALAKALVSTLHRCGKEVEGKIRQCRQEHEVAASLLRPGDDKGAKELANTVGKAVDTLEHEASERVKDASYAREAIEHEIERLQDESSSALAALTVALDAEKRRQEQRLQQRMQQRRQQQQTQLPVGSSPEKVAEMNAVLAEQELVERRKLEDQLESQAQLAFIEERGKQREHEDRLAQQLHDATVAEIAASATNEAVAQARSEASKIIRKRSIASRPTALAASASVVESTSASGAKQNVVADTMAAEMEQQIKTLSANHLLAWQQRQQELQEEEARRKAELESRLRRKRDAKVHAGDKNALEEDEKLQQQLVTDAIKRKFALEAEVDADLELLAAATAALRDALRVQRQAQEEALRQRLKQRRRDKLQEIEIAGNSADANTLAALESSLKEEKATELRRIAENETQELSALHARLRGQVGAAFAEADRKAKRRCDDANSRLASSEKELDGIFREHEEGRRALRESLGIEQRRQQDKLLERMARRRSERLAELKRERPSGPSEELTQQTMQELNNEHERERLRLEDVINDQTNKALQELDDKVRGKETSLQVETRRLRAEAEAAQAAREALALAHCAEVERVTHEFYVFLGAGQAQELLSSVLQAETQSVMVDDLESELQRLHDEYDRDWGALKARLDDETRLRKAQLAERLQRKRQAVQNNTALSPEERRVAETALDRAAERENMEIDASAAVAARSLRLASLQAKEQATDTLTATFASKGDDLDAALEATRKQHDEAQRKLRESLEMERRKQEQLLQERLRQRRAARKAETEPIPTHGSEKAEEEELERELEAKLCAEEAQAWTALREREQQEVEAILGPLDAAAGHRLDDAELAERRAREELERLALEHDRRLAELRDSLAADKKRQQLALREKLRRKRDQRRADGIAVSDAEASEEERRAMEVLEASFETNLASAEAEVREIRREKETELLAQVCALSANKAAEEAALMLLDAARLEAERVRAEYEAAFTSRVQQPEDDGSVDREIALVQRAHARGVKSRRDQLDAETAARKAALTARLEHKRRAARKGDESGKTEADIEKALQLEEQQELGAIEHERAVKERELDVEAAQEKERLANALREAHERGAADIERQLAACKQAHDIESTKLDETLRAERARQELALKQRLNARRQRIRASGGNATDQDSSDAETAIEQEAEVAQAELADQERVARQQLAERQQQELSVVARQLEKEAEAQRRAALDVQAAAERELKRLEEEHSRERRALQELLLGDQRMRETQLREKLAKKKAARRAKGSHDRQEEDAEEAVAMAALQEEIMQEQATVVAQERERQEAAMRLAATQLQEAAAASAKAAAASRQAQEEAARVAAEFDRHRGDAQQLQTAEAAHSKRKLADRLAEKKNKRHLQQQKHESDGVSVAAKSLEDEAVRLRLEAQIESQLAACRDAHDAEAAKLRESLQAERERQERSLQDRIARRKEKRISQATAKADVKVAEEAELKQQQEEEAALAAALAAQEKEAWDAIQRKQEEAVRALQERKQQQERERAELQQQVAQQEMNRLQEEHERELRALTASLAQEQTRQEEKLQQRIAQRRARKQRQEEEASAKAQQHSADAEEEARLVAEREKAEALAQAQAQAEIEAEERERQEIAAGLARKLEEERARQRREKEKLEARLAREAEAQAAKRAAALALQLQQQAIETADKMAHEFNTNLRELRETHSADGVAQKARLESRIAAKKARKLRELEEKRELERQRLHARQQQEAEDSVKAEKEREEALAEAAQQAAIPATETIDNYQPVLSPADEKAEADRQQQQDVAAVQQLFMYGLVPAKLSLLGAIELVVGARHERELATRLAALAIKSLDLVRQALHAVTQQKAARKAQALQEISSRSGDAAEIESVLAQIDSEFADKLREAEHAATNKSEETKHEAEKRLKERQMREVAYLLAHFDAQHTAALANVSAAAAQTQPAQQQQPQQPSLTAAQREAEDLVNELRARLELEAHERRRELEAEKRLELQHLAKEEQDQLAQVETRLAALLAEECAAMTRLLTSRLQTLPAGAAKQRDAAEREHAKQLQRLTLMLEGRGKQQKDRVRARTAQQKALIEDEFRRKAQIILAVMNQRIVQEKMRLHQKQKLLEISPIKTQSSDDQDSDPSQSQAILTDELAKRLEDVLEERLTKIEALVAEFKHSVQELPSSQESPILKEANVGEDDRSYAAYRLAVAEAVATGCRYEKRQIQDDKQAFLDSSAFGVLDANAVDVSKLAQVSEKKLDERMQMRRDFAALLLKAVAGREEPAAELTFVEHFGRENNGRANYASFSLQKKGHDKDTLYLSLAALRELSTGQLAVTILHALAQAHANSSDLTDPQFISHLYNLLVRCYQGLFTHVQQQQRATSVATTSVPTEASRKSISSGSESGKTVDLSATDGGGQWQARLREMEGFLDGQQAAIQRSQSSQLQLLPKHRGGDNAGEGSVSTNSDLWQQEPIQLLQEKLDTAEKLYLQVLRQHEQHMQTVEYWQDLLAEQRDAEYEEDAFDEEDEEENEKPRKEDPDAPERQQQREARAQEAQRELDRASHTLEATRKERDELFTQCQQLRDQLNMLR</sequence>
<dbReference type="SMART" id="SM01411">
    <property type="entry name" value="Ephrin_rec_like"/>
    <property type="match status" value="35"/>
</dbReference>
<name>D0MZ33_PHYIT</name>
<feature type="compositionally biased region" description="Basic and acidic residues" evidence="2">
    <location>
        <begin position="5099"/>
        <end position="5115"/>
    </location>
</feature>
<evidence type="ECO:0000259" key="3">
    <source>
        <dbReference type="Pfam" id="PF07699"/>
    </source>
</evidence>
<evidence type="ECO:0000256" key="1">
    <source>
        <dbReference type="SAM" id="Coils"/>
    </source>
</evidence>
<feature type="coiled-coil region" evidence="1">
    <location>
        <begin position="3346"/>
        <end position="3535"/>
    </location>
</feature>
<dbReference type="EMBL" id="DS028121">
    <property type="protein sequence ID" value="EEY66431.1"/>
    <property type="molecule type" value="Genomic_DNA"/>
</dbReference>
<dbReference type="PANTHER" id="PTHR47236">
    <property type="entry name" value="GENE, 32742-RELATED-RELATED"/>
    <property type="match status" value="1"/>
</dbReference>
<feature type="coiled-coil region" evidence="1">
    <location>
        <begin position="4179"/>
        <end position="4210"/>
    </location>
</feature>
<feature type="coiled-coil region" evidence="1">
    <location>
        <begin position="4733"/>
        <end position="4762"/>
    </location>
</feature>
<dbReference type="Gene3D" id="2.10.50.10">
    <property type="entry name" value="Tumor Necrosis Factor Receptor, subunit A, domain 2"/>
    <property type="match status" value="7"/>
</dbReference>
<feature type="region of interest" description="Disordered" evidence="2">
    <location>
        <begin position="4813"/>
        <end position="4833"/>
    </location>
</feature>
<proteinExistence type="predicted"/>
<feature type="coiled-coil region" evidence="1">
    <location>
        <begin position="4585"/>
        <end position="4639"/>
    </location>
</feature>
<feature type="compositionally biased region" description="Low complexity" evidence="2">
    <location>
        <begin position="3786"/>
        <end position="3799"/>
    </location>
</feature>
<feature type="region of interest" description="Disordered" evidence="2">
    <location>
        <begin position="4437"/>
        <end position="4465"/>
    </location>
</feature>
<evidence type="ECO:0000313" key="5">
    <source>
        <dbReference type="Proteomes" id="UP000006643"/>
    </source>
</evidence>
<feature type="region of interest" description="Disordered" evidence="2">
    <location>
        <begin position="5099"/>
        <end position="5126"/>
    </location>
</feature>
<feature type="domain" description="Tyrosine-protein kinase ephrin type A/B receptor-like" evidence="3">
    <location>
        <begin position="2235"/>
        <end position="2265"/>
    </location>
</feature>
<evidence type="ECO:0000256" key="2">
    <source>
        <dbReference type="SAM" id="MobiDB-lite"/>
    </source>
</evidence>
<dbReference type="SUPFAM" id="SSF57184">
    <property type="entry name" value="Growth factor receptor domain"/>
    <property type="match status" value="10"/>
</dbReference>
<feature type="region of interest" description="Disordered" evidence="2">
    <location>
        <begin position="3620"/>
        <end position="3647"/>
    </location>
</feature>
<gene>
    <name evidence="4" type="ORF">PITG_04003</name>
</gene>
<accession>D0MZ33</accession>
<feature type="region of interest" description="Disordered" evidence="2">
    <location>
        <begin position="3023"/>
        <end position="3080"/>
    </location>
</feature>
<dbReference type="OrthoDB" id="201089at2759"/>
<feature type="coiled-coil region" evidence="1">
    <location>
        <begin position="5629"/>
        <end position="5686"/>
    </location>
</feature>
<dbReference type="OMA" id="ESIDHAC"/>
<feature type="region of interest" description="Disordered" evidence="2">
    <location>
        <begin position="5187"/>
        <end position="5206"/>
    </location>
</feature>
<feature type="region of interest" description="Disordered" evidence="2">
    <location>
        <begin position="6037"/>
        <end position="6071"/>
    </location>
</feature>
<keyword evidence="1" id="KW-0175">Coiled coil</keyword>
<protein>
    <recommendedName>
        <fullName evidence="3">Tyrosine-protein kinase ephrin type A/B receptor-like domain-containing protein</fullName>
    </recommendedName>
</protein>
<feature type="compositionally biased region" description="Polar residues" evidence="2">
    <location>
        <begin position="3059"/>
        <end position="3077"/>
    </location>
</feature>
<dbReference type="GeneID" id="9478594"/>
<feature type="region of interest" description="Disordered" evidence="2">
    <location>
        <begin position="6173"/>
        <end position="6230"/>
    </location>
</feature>
<dbReference type="InterPro" id="IPR009030">
    <property type="entry name" value="Growth_fac_rcpt_cys_sf"/>
</dbReference>
<dbReference type="eggNOG" id="KOG0946">
    <property type="taxonomic scope" value="Eukaryota"/>
</dbReference>
<dbReference type="InParanoid" id="D0MZ33"/>
<dbReference type="KEGG" id="pif:PITG_04003"/>
<reference evidence="5" key="1">
    <citation type="journal article" date="2009" name="Nature">
        <title>Genome sequence and analysis of the Irish potato famine pathogen Phytophthora infestans.</title>
        <authorList>
            <consortium name="The Broad Institute Genome Sequencing Platform"/>
            <person name="Haas B.J."/>
            <person name="Kamoun S."/>
            <person name="Zody M.C."/>
            <person name="Jiang R.H."/>
            <person name="Handsaker R.E."/>
            <person name="Cano L.M."/>
            <person name="Grabherr M."/>
            <person name="Kodira C.D."/>
            <person name="Raffaele S."/>
            <person name="Torto-Alalibo T."/>
            <person name="Bozkurt T.O."/>
            <person name="Ah-Fong A.M."/>
            <person name="Alvarado L."/>
            <person name="Anderson V.L."/>
            <person name="Armstrong M.R."/>
            <person name="Avrova A."/>
            <person name="Baxter L."/>
            <person name="Beynon J."/>
            <person name="Boevink P.C."/>
            <person name="Bollmann S.R."/>
            <person name="Bos J.I."/>
            <person name="Bulone V."/>
            <person name="Cai G."/>
            <person name="Cakir C."/>
            <person name="Carrington J.C."/>
            <person name="Chawner M."/>
            <person name="Conti L."/>
            <person name="Costanzo S."/>
            <person name="Ewan R."/>
            <person name="Fahlgren N."/>
            <person name="Fischbach M.A."/>
            <person name="Fugelstad J."/>
            <person name="Gilroy E.M."/>
            <person name="Gnerre S."/>
            <person name="Green P.J."/>
            <person name="Grenville-Briggs L.J."/>
            <person name="Griffith J."/>
            <person name="Grunwald N.J."/>
            <person name="Horn K."/>
            <person name="Horner N.R."/>
            <person name="Hu C.H."/>
            <person name="Huitema E."/>
            <person name="Jeong D.H."/>
            <person name="Jones A.M."/>
            <person name="Jones J.D."/>
            <person name="Jones R.W."/>
            <person name="Karlsson E.K."/>
            <person name="Kunjeti S.G."/>
            <person name="Lamour K."/>
            <person name="Liu Z."/>
            <person name="Ma L."/>
            <person name="Maclean D."/>
            <person name="Chibucos M.C."/>
            <person name="McDonald H."/>
            <person name="McWalters J."/>
            <person name="Meijer H.J."/>
            <person name="Morgan W."/>
            <person name="Morris P.F."/>
            <person name="Munro C.A."/>
            <person name="O'Neill K."/>
            <person name="Ospina-Giraldo M."/>
            <person name="Pinzon A."/>
            <person name="Pritchard L."/>
            <person name="Ramsahoye B."/>
            <person name="Ren Q."/>
            <person name="Restrepo S."/>
            <person name="Roy S."/>
            <person name="Sadanandom A."/>
            <person name="Savidor A."/>
            <person name="Schornack S."/>
            <person name="Schwartz D.C."/>
            <person name="Schumann U.D."/>
            <person name="Schwessinger B."/>
            <person name="Seyer L."/>
            <person name="Sharpe T."/>
            <person name="Silvar C."/>
            <person name="Song J."/>
            <person name="Studholme D.J."/>
            <person name="Sykes S."/>
            <person name="Thines M."/>
            <person name="van de Vondervoort P.J."/>
            <person name="Phuntumart V."/>
            <person name="Wawra S."/>
            <person name="Weide R."/>
            <person name="Win J."/>
            <person name="Young C."/>
            <person name="Zhou S."/>
            <person name="Fry W."/>
            <person name="Meyers B.C."/>
            <person name="van West P."/>
            <person name="Ristaino J."/>
            <person name="Govers F."/>
            <person name="Birch P.R."/>
            <person name="Whisson S.C."/>
            <person name="Judelson H.S."/>
            <person name="Nusbaum C."/>
        </authorList>
    </citation>
    <scope>NUCLEOTIDE SEQUENCE [LARGE SCALE GENOMIC DNA]</scope>
    <source>
        <strain evidence="5">T30-4</strain>
    </source>
</reference>